<dbReference type="AlphaFoldDB" id="A0A9D4RSZ0"/>
<reference evidence="2" key="2">
    <citation type="submission" date="2020-11" db="EMBL/GenBank/DDBJ databases">
        <authorList>
            <person name="McCartney M.A."/>
            <person name="Auch B."/>
            <person name="Kono T."/>
            <person name="Mallez S."/>
            <person name="Becker A."/>
            <person name="Gohl D.M."/>
            <person name="Silverstein K.A.T."/>
            <person name="Koren S."/>
            <person name="Bechman K.B."/>
            <person name="Herman A."/>
            <person name="Abrahante J.E."/>
            <person name="Garbe J."/>
        </authorList>
    </citation>
    <scope>NUCLEOTIDE SEQUENCE</scope>
    <source>
        <strain evidence="2">Duluth1</strain>
        <tissue evidence="2">Whole animal</tissue>
    </source>
</reference>
<feature type="region of interest" description="Disordered" evidence="1">
    <location>
        <begin position="54"/>
        <end position="77"/>
    </location>
</feature>
<organism evidence="2 3">
    <name type="scientific">Dreissena polymorpha</name>
    <name type="common">Zebra mussel</name>
    <name type="synonym">Mytilus polymorpha</name>
    <dbReference type="NCBI Taxonomy" id="45954"/>
    <lineage>
        <taxon>Eukaryota</taxon>
        <taxon>Metazoa</taxon>
        <taxon>Spiralia</taxon>
        <taxon>Lophotrochozoa</taxon>
        <taxon>Mollusca</taxon>
        <taxon>Bivalvia</taxon>
        <taxon>Autobranchia</taxon>
        <taxon>Heteroconchia</taxon>
        <taxon>Euheterodonta</taxon>
        <taxon>Imparidentia</taxon>
        <taxon>Neoheterodontei</taxon>
        <taxon>Myida</taxon>
        <taxon>Dreissenoidea</taxon>
        <taxon>Dreissenidae</taxon>
        <taxon>Dreissena</taxon>
    </lineage>
</organism>
<sequence length="77" mass="8591">MYWHVSLTSLTVLIGFRIRMCGLKFVFNFHRRPLPVRDAGLINCLVLINTVRSTMSSSNRSRETRSNASGISSSGSS</sequence>
<dbReference type="Proteomes" id="UP000828390">
    <property type="component" value="Unassembled WGS sequence"/>
</dbReference>
<evidence type="ECO:0000256" key="1">
    <source>
        <dbReference type="SAM" id="MobiDB-lite"/>
    </source>
</evidence>
<accession>A0A9D4RSZ0</accession>
<comment type="caution">
    <text evidence="2">The sequence shown here is derived from an EMBL/GenBank/DDBJ whole genome shotgun (WGS) entry which is preliminary data.</text>
</comment>
<name>A0A9D4RSZ0_DREPO</name>
<proteinExistence type="predicted"/>
<keyword evidence="3" id="KW-1185">Reference proteome</keyword>
<feature type="compositionally biased region" description="Low complexity" evidence="1">
    <location>
        <begin position="66"/>
        <end position="77"/>
    </location>
</feature>
<reference evidence="2" key="1">
    <citation type="journal article" date="2019" name="bioRxiv">
        <title>The Genome of the Zebra Mussel, Dreissena polymorpha: A Resource for Invasive Species Research.</title>
        <authorList>
            <person name="McCartney M.A."/>
            <person name="Auch B."/>
            <person name="Kono T."/>
            <person name="Mallez S."/>
            <person name="Zhang Y."/>
            <person name="Obille A."/>
            <person name="Becker A."/>
            <person name="Abrahante J.E."/>
            <person name="Garbe J."/>
            <person name="Badalamenti J.P."/>
            <person name="Herman A."/>
            <person name="Mangelson H."/>
            <person name="Liachko I."/>
            <person name="Sullivan S."/>
            <person name="Sone E.D."/>
            <person name="Koren S."/>
            <person name="Silverstein K.A.T."/>
            <person name="Beckman K.B."/>
            <person name="Gohl D.M."/>
        </authorList>
    </citation>
    <scope>NUCLEOTIDE SEQUENCE</scope>
    <source>
        <strain evidence="2">Duluth1</strain>
        <tissue evidence="2">Whole animal</tissue>
    </source>
</reference>
<evidence type="ECO:0000313" key="2">
    <source>
        <dbReference type="EMBL" id="KAH3877620.1"/>
    </source>
</evidence>
<gene>
    <name evidence="2" type="ORF">DPMN_001495</name>
</gene>
<protein>
    <submittedName>
        <fullName evidence="2">Uncharacterized protein</fullName>
    </submittedName>
</protein>
<evidence type="ECO:0000313" key="3">
    <source>
        <dbReference type="Proteomes" id="UP000828390"/>
    </source>
</evidence>
<dbReference type="EMBL" id="JAIWYP010000001">
    <property type="protein sequence ID" value="KAH3877620.1"/>
    <property type="molecule type" value="Genomic_DNA"/>
</dbReference>